<proteinExistence type="predicted"/>
<evidence type="ECO:0000256" key="1">
    <source>
        <dbReference type="SAM" id="Coils"/>
    </source>
</evidence>
<feature type="coiled-coil region" evidence="1">
    <location>
        <begin position="107"/>
        <end position="182"/>
    </location>
</feature>
<keyword evidence="1" id="KW-0175">Coiled coil</keyword>
<accession>A0A3M7S2E2</accession>
<evidence type="ECO:0000313" key="4">
    <source>
        <dbReference type="Proteomes" id="UP000276133"/>
    </source>
</evidence>
<feature type="region of interest" description="Disordered" evidence="2">
    <location>
        <begin position="248"/>
        <end position="304"/>
    </location>
</feature>
<dbReference type="EMBL" id="REGN01002150">
    <property type="protein sequence ID" value="RNA29932.1"/>
    <property type="molecule type" value="Genomic_DNA"/>
</dbReference>
<dbReference type="OrthoDB" id="10430161at2759"/>
<evidence type="ECO:0000313" key="3">
    <source>
        <dbReference type="EMBL" id="RNA29932.1"/>
    </source>
</evidence>
<reference evidence="3 4" key="1">
    <citation type="journal article" date="2018" name="Sci. Rep.">
        <title>Genomic signatures of local adaptation to the degree of environmental predictability in rotifers.</title>
        <authorList>
            <person name="Franch-Gras L."/>
            <person name="Hahn C."/>
            <person name="Garcia-Roger E.M."/>
            <person name="Carmona M.J."/>
            <person name="Serra M."/>
            <person name="Gomez A."/>
        </authorList>
    </citation>
    <scope>NUCLEOTIDE SEQUENCE [LARGE SCALE GENOMIC DNA]</scope>
    <source>
        <strain evidence="3">HYR1</strain>
    </source>
</reference>
<feature type="compositionally biased region" description="Low complexity" evidence="2">
    <location>
        <begin position="265"/>
        <end position="304"/>
    </location>
</feature>
<evidence type="ECO:0000256" key="2">
    <source>
        <dbReference type="SAM" id="MobiDB-lite"/>
    </source>
</evidence>
<gene>
    <name evidence="3" type="ORF">BpHYR1_053715</name>
</gene>
<dbReference type="Proteomes" id="UP000276133">
    <property type="component" value="Unassembled WGS sequence"/>
</dbReference>
<protein>
    <submittedName>
        <fullName evidence="3">Uncharacterized protein</fullName>
    </submittedName>
</protein>
<feature type="compositionally biased region" description="Basic and acidic residues" evidence="2">
    <location>
        <begin position="248"/>
        <end position="264"/>
    </location>
</feature>
<comment type="caution">
    <text evidence="3">The sequence shown here is derived from an EMBL/GenBank/DDBJ whole genome shotgun (WGS) entry which is preliminary data.</text>
</comment>
<keyword evidence="4" id="KW-1185">Reference proteome</keyword>
<sequence length="304" mass="35421">MIDRSDLAFTSRVKLQYRNLELRNKKLRTRSVNRNMPVRSIFELPEGFDQLGQTQLNDLCIRLEAGIKEIIKEREEDAKSLIAIKQCLGECEKLLDKTKVELNSHKLDAEREDANTLNKKVENLVREKESTQDEENKKLIIDEKDLEITTFNKEKEEVEKLLKQSEEECSNLKGSLDKVKKEKEEPLKSQNYFQEEFNAKESELISLPIKYNHLNLELEQFKVSRNELLDKKQDAEFELQLEKEASTRFENENRRLKKRVEYSDKSNSSENSEVSQSESETSTSPSSSETESSSLSTSSSRERN</sequence>
<dbReference type="AlphaFoldDB" id="A0A3M7S2E2"/>
<name>A0A3M7S2E2_BRAPC</name>
<organism evidence="3 4">
    <name type="scientific">Brachionus plicatilis</name>
    <name type="common">Marine rotifer</name>
    <name type="synonym">Brachionus muelleri</name>
    <dbReference type="NCBI Taxonomy" id="10195"/>
    <lineage>
        <taxon>Eukaryota</taxon>
        <taxon>Metazoa</taxon>
        <taxon>Spiralia</taxon>
        <taxon>Gnathifera</taxon>
        <taxon>Rotifera</taxon>
        <taxon>Eurotatoria</taxon>
        <taxon>Monogononta</taxon>
        <taxon>Pseudotrocha</taxon>
        <taxon>Ploima</taxon>
        <taxon>Brachionidae</taxon>
        <taxon>Brachionus</taxon>
    </lineage>
</organism>